<keyword evidence="8" id="KW-1185">Reference proteome</keyword>
<evidence type="ECO:0000259" key="6">
    <source>
        <dbReference type="PROSITE" id="PS51775"/>
    </source>
</evidence>
<dbReference type="GO" id="GO:0080115">
    <property type="term" value="F:myosin XI tail binding"/>
    <property type="evidence" value="ECO:0007669"/>
    <property type="project" value="UniProtKB-ARBA"/>
</dbReference>
<gene>
    <name evidence="7" type="ORF">DCAR_0310270</name>
</gene>
<protein>
    <recommendedName>
        <fullName evidence="6">GTD-binding domain-containing protein</fullName>
    </recommendedName>
</protein>
<sequence>MDECCDCQCTCSTMDMSESGQFHQEFEFEKPVLDVAEVELENECVMLRQMVTSQQQRIDEILVELEEERNASASAASEAMSMIVRLQREKAEVQMEFRQYKRLAEEKIVHDGEEILALEDLLCNREQVIESLTCEMSYGLKEVEAEGEKLLISQSYDNDVCEVQQDIDAHNCPSVGASPRQYWHVRGYSDESSSSIYTAIKDTSLDVSTDDLGSTRKKECVHIYVDKNPNLQKFDTSSEAEDEMSSVTKPMAFTGVGEDYKTTQNEPLYMGDLGNPDFKKLYMRLQALEADREYMRQALISLGNEKAKLLILKEIAQRRCLDMLLAKTLPVKKTSVRRSFSIFSLFKWIVSFFFWRKKACQCRCMFGMSAQNIGLLALLGKGPR</sequence>
<evidence type="ECO:0000256" key="3">
    <source>
        <dbReference type="ARBA" id="ARBA00022989"/>
    </source>
</evidence>
<comment type="subcellular location">
    <subcellularLocation>
        <location evidence="1">Membrane</location>
    </subcellularLocation>
</comment>
<reference evidence="7" key="2">
    <citation type="submission" date="2022-03" db="EMBL/GenBank/DDBJ databases">
        <title>Draft title - Genomic analysis of global carrot germplasm unveils the trajectory of domestication and the origin of high carotenoid orange carrot.</title>
        <authorList>
            <person name="Iorizzo M."/>
            <person name="Ellison S."/>
            <person name="Senalik D."/>
            <person name="Macko-Podgorni A."/>
            <person name="Grzebelus D."/>
            <person name="Bostan H."/>
            <person name="Rolling W."/>
            <person name="Curaba J."/>
            <person name="Simon P."/>
        </authorList>
    </citation>
    <scope>NUCLEOTIDE SEQUENCE</scope>
    <source>
        <tissue evidence="7">Leaf</tissue>
    </source>
</reference>
<keyword evidence="3" id="KW-1133">Transmembrane helix</keyword>
<evidence type="ECO:0000313" key="8">
    <source>
        <dbReference type="Proteomes" id="UP000077755"/>
    </source>
</evidence>
<evidence type="ECO:0000256" key="2">
    <source>
        <dbReference type="ARBA" id="ARBA00022692"/>
    </source>
</evidence>
<dbReference type="Pfam" id="PF04576">
    <property type="entry name" value="Zein-binding"/>
    <property type="match status" value="1"/>
</dbReference>
<feature type="domain" description="GTD-binding" evidence="6">
    <location>
        <begin position="42"/>
        <end position="140"/>
    </location>
</feature>
<dbReference type="PANTHER" id="PTHR31422:SF0">
    <property type="entry name" value="MYOSIN-BINDING PROTEIN 7"/>
    <property type="match status" value="1"/>
</dbReference>
<evidence type="ECO:0000256" key="5">
    <source>
        <dbReference type="SAM" id="Coils"/>
    </source>
</evidence>
<evidence type="ECO:0000256" key="1">
    <source>
        <dbReference type="ARBA" id="ARBA00004370"/>
    </source>
</evidence>
<accession>A0AAF1AS80</accession>
<dbReference type="GO" id="GO:0016020">
    <property type="term" value="C:membrane"/>
    <property type="evidence" value="ECO:0007669"/>
    <property type="project" value="UniProtKB-SubCell"/>
</dbReference>
<name>A0AAF1AS80_DAUCS</name>
<keyword evidence="4" id="KW-0472">Membrane</keyword>
<dbReference type="InterPro" id="IPR007656">
    <property type="entry name" value="GTD-bd"/>
</dbReference>
<dbReference type="EMBL" id="CP093345">
    <property type="protein sequence ID" value="WOG91022.1"/>
    <property type="molecule type" value="Genomic_DNA"/>
</dbReference>
<evidence type="ECO:0000256" key="4">
    <source>
        <dbReference type="ARBA" id="ARBA00023136"/>
    </source>
</evidence>
<evidence type="ECO:0000313" key="7">
    <source>
        <dbReference type="EMBL" id="WOG91022.1"/>
    </source>
</evidence>
<dbReference type="PROSITE" id="PS51775">
    <property type="entry name" value="GTD_BINDING"/>
    <property type="match status" value="1"/>
</dbReference>
<organism evidence="7 8">
    <name type="scientific">Daucus carota subsp. sativus</name>
    <name type="common">Carrot</name>
    <dbReference type="NCBI Taxonomy" id="79200"/>
    <lineage>
        <taxon>Eukaryota</taxon>
        <taxon>Viridiplantae</taxon>
        <taxon>Streptophyta</taxon>
        <taxon>Embryophyta</taxon>
        <taxon>Tracheophyta</taxon>
        <taxon>Spermatophyta</taxon>
        <taxon>Magnoliopsida</taxon>
        <taxon>eudicotyledons</taxon>
        <taxon>Gunneridae</taxon>
        <taxon>Pentapetalae</taxon>
        <taxon>asterids</taxon>
        <taxon>campanulids</taxon>
        <taxon>Apiales</taxon>
        <taxon>Apiaceae</taxon>
        <taxon>Apioideae</taxon>
        <taxon>Scandiceae</taxon>
        <taxon>Daucinae</taxon>
        <taxon>Daucus</taxon>
        <taxon>Daucus sect. Daucus</taxon>
    </lineage>
</organism>
<keyword evidence="5" id="KW-0175">Coiled coil</keyword>
<dbReference type="PANTHER" id="PTHR31422">
    <property type="entry name" value="BNAANNG28530D PROTEIN"/>
    <property type="match status" value="1"/>
</dbReference>
<dbReference type="AlphaFoldDB" id="A0AAF1AS80"/>
<keyword evidence="2" id="KW-0812">Transmembrane</keyword>
<dbReference type="Proteomes" id="UP000077755">
    <property type="component" value="Chromosome 3"/>
</dbReference>
<reference evidence="7" key="1">
    <citation type="journal article" date="2016" name="Nat. Genet.">
        <title>A high-quality carrot genome assembly provides new insights into carotenoid accumulation and asterid genome evolution.</title>
        <authorList>
            <person name="Iorizzo M."/>
            <person name="Ellison S."/>
            <person name="Senalik D."/>
            <person name="Zeng P."/>
            <person name="Satapoomin P."/>
            <person name="Huang J."/>
            <person name="Bowman M."/>
            <person name="Iovene M."/>
            <person name="Sanseverino W."/>
            <person name="Cavagnaro P."/>
            <person name="Yildiz M."/>
            <person name="Macko-Podgorni A."/>
            <person name="Moranska E."/>
            <person name="Grzebelus E."/>
            <person name="Grzebelus D."/>
            <person name="Ashrafi H."/>
            <person name="Zheng Z."/>
            <person name="Cheng S."/>
            <person name="Spooner D."/>
            <person name="Van Deynze A."/>
            <person name="Simon P."/>
        </authorList>
    </citation>
    <scope>NUCLEOTIDE SEQUENCE</scope>
    <source>
        <tissue evidence="7">Leaf</tissue>
    </source>
</reference>
<proteinExistence type="predicted"/>
<feature type="coiled-coil region" evidence="5">
    <location>
        <begin position="51"/>
        <end position="106"/>
    </location>
</feature>